<evidence type="ECO:0000313" key="2">
    <source>
        <dbReference type="EMBL" id="AVG23438.1"/>
    </source>
</evidence>
<dbReference type="Proteomes" id="UP000243077">
    <property type="component" value="Chromosome"/>
</dbReference>
<feature type="compositionally biased region" description="Basic and acidic residues" evidence="1">
    <location>
        <begin position="1242"/>
        <end position="1260"/>
    </location>
</feature>
<gene>
    <name evidence="2" type="ORF">C3B54_11444</name>
</gene>
<dbReference type="InterPro" id="IPR025103">
    <property type="entry name" value="DUF4011"/>
</dbReference>
<dbReference type="EMBL" id="CP026923">
    <property type="protein sequence ID" value="AVG23438.1"/>
    <property type="molecule type" value="Genomic_DNA"/>
</dbReference>
<organism evidence="2 3">
    <name type="scientific">Pontimonas salivibrio</name>
    <dbReference type="NCBI Taxonomy" id="1159327"/>
    <lineage>
        <taxon>Bacteria</taxon>
        <taxon>Bacillati</taxon>
        <taxon>Actinomycetota</taxon>
        <taxon>Actinomycetes</taxon>
        <taxon>Micrococcales</taxon>
        <taxon>Microbacteriaceae</taxon>
        <taxon>Pontimonas</taxon>
    </lineage>
</organism>
<sequence>MGVWRADSFDEAQGSEDLWNQALPPTSQFASQISVGEPDVVPVNQAASAWNDWRIEIAALGGVSPLIHFDQDAAHHIDLGHSHPGGLARFIAGSPTLLGTLIRDDVQRRRAHQAATKLFTHHTELLHSRGIDSIQLGIGLVQWRHDGETYRGPLLLRPVTLRRRGSDIEFTLQRTGVRLNPALQREFAKHLELQLDAEAFVRLTEDEGAFRPNFALDRLRDLTAHRDDVSVKAQLVVGSFAEVAAPLLSDASQLSHPLLDAIGGNPAAQEEVRQSRAPVEVPDADRRSPDVDRLIVDADTEQDLIVTHILAGNSMTVRTLPGTGSTQTLVNALGALVAHNKRVLVVSPRRATLGAIGDRLARTALPGMAARVTNVSRDLIRSIGRNEKATHIDSRDVDGALQRVREVIIRYRGALSHDDPQLGVSVLEAIHWLSRLSLQDNPPQSQARLSTEALTRLATGRDDAAQLLREAAELGQFRFGPDDSPWYGVEFSDHEHALRSQQLAKRLADEVLPRLKTMAHQVLEHTALPTPKDFSQLALFVHLLVDIRESLDRFQPGVFDRPLTDLIAATGSTEQASQLARIQRRRLKALAKEYVRPGMHVGDLHGSLVKINEQRHTWQRFVESGHPPSVPPGLADLQPLLQEAEQDIRTLSETLGREPERSLTRSSVDELIELMGSLGEESDVLRTLEDRAQVTSTLQEWDLGPLVDDLANRHVAVGDVENELELAWWRGALEHILSHNQDLLGQDATLLHRLESDYRLVDEAHASSNAKRLAWQLAERWSVGLMDWPEESAWLKSALKSGGVTPTDLHEKAPHLSRALAPVWLASPYDVWKLPASQSFDVVVVADAGAVTLAEVAPAIRRGRQVVAMGDPVIQRPEEFDVGLWSEAEESTSDPEAQHPHSALGVLSEILPGHELTRSYRVTGEDLADLVDRNLYSGHIASLPWAGSFLGHRSVELDIVEDGFGLPDPITGVIESVDAEVRAVVDQVIHHARSQPTQSLMVVTASNRHAQRVYEGVARAVGEHPDLSEFFTADGPEPFVSVTLRQAHAMSRDRVIFSLGFGRTPHGRVLSDLGMLSEPGGERLLALGLTRARRHLRVVSCLRPDDLSDPRLQPSVRAVGKVLGEILNPPALPEVAHESDPMLVDLAERVKKLGLTVSLDHHGVIPLAAHAHGVCIAVDTDRQLLGMSIREGLRLRPQALSRLGWHYVRVHSFELFSDPDGVARKIAAVAGVAAAQEATTPEADHSEGLGSERADTHASS</sequence>
<dbReference type="SUPFAM" id="SSF52540">
    <property type="entry name" value="P-loop containing nucleoside triphosphate hydrolases"/>
    <property type="match status" value="1"/>
</dbReference>
<reference evidence="2 3" key="1">
    <citation type="submission" date="2018-02" db="EMBL/GenBank/DDBJ databases">
        <title>Complete genome of the streamlined marine actinobacterium Pontimonas salivibrio CL-TW6 adapted to coastal planktonic lifestype.</title>
        <authorList>
            <person name="Cho B.C."/>
            <person name="Hardies S.C."/>
            <person name="Jang G.I."/>
            <person name="Hwang C.Y."/>
        </authorList>
    </citation>
    <scope>NUCLEOTIDE SEQUENCE [LARGE SCALE GENOMIC DNA]</scope>
    <source>
        <strain evidence="2 3">CL-TW6</strain>
    </source>
</reference>
<dbReference type="GO" id="GO:0004386">
    <property type="term" value="F:helicase activity"/>
    <property type="evidence" value="ECO:0007669"/>
    <property type="project" value="UniProtKB-KW"/>
</dbReference>
<evidence type="ECO:0000313" key="3">
    <source>
        <dbReference type="Proteomes" id="UP000243077"/>
    </source>
</evidence>
<dbReference type="AlphaFoldDB" id="A0A2L2BP63"/>
<protein>
    <submittedName>
        <fullName evidence="2">Helicase-related protein</fullName>
    </submittedName>
</protein>
<feature type="region of interest" description="Disordered" evidence="1">
    <location>
        <begin position="266"/>
        <end position="286"/>
    </location>
</feature>
<dbReference type="KEGG" id="psai:C3B54_11444"/>
<accession>A0A2L2BP63</accession>
<dbReference type="Pfam" id="PF13195">
    <property type="entry name" value="DUF4011"/>
    <property type="match status" value="1"/>
</dbReference>
<keyword evidence="3" id="KW-1185">Reference proteome</keyword>
<keyword evidence="2" id="KW-0347">Helicase</keyword>
<dbReference type="InterPro" id="IPR027417">
    <property type="entry name" value="P-loop_NTPase"/>
</dbReference>
<evidence type="ECO:0000256" key="1">
    <source>
        <dbReference type="SAM" id="MobiDB-lite"/>
    </source>
</evidence>
<keyword evidence="2" id="KW-0547">Nucleotide-binding</keyword>
<feature type="region of interest" description="Disordered" evidence="1">
    <location>
        <begin position="1234"/>
        <end position="1260"/>
    </location>
</feature>
<proteinExistence type="predicted"/>
<keyword evidence="2" id="KW-0067">ATP-binding</keyword>
<keyword evidence="2" id="KW-0378">Hydrolase</keyword>
<dbReference type="Gene3D" id="3.40.50.300">
    <property type="entry name" value="P-loop containing nucleotide triphosphate hydrolases"/>
    <property type="match status" value="1"/>
</dbReference>
<name>A0A2L2BP63_9MICO</name>